<reference evidence="2" key="1">
    <citation type="journal article" date="2020" name="Stud. Mycol.">
        <title>101 Dothideomycetes genomes: a test case for predicting lifestyles and emergence of pathogens.</title>
        <authorList>
            <person name="Haridas S."/>
            <person name="Albert R."/>
            <person name="Binder M."/>
            <person name="Bloem J."/>
            <person name="Labutti K."/>
            <person name="Salamov A."/>
            <person name="Andreopoulos B."/>
            <person name="Baker S."/>
            <person name="Barry K."/>
            <person name="Bills G."/>
            <person name="Bluhm B."/>
            <person name="Cannon C."/>
            <person name="Castanera R."/>
            <person name="Culley D."/>
            <person name="Daum C."/>
            <person name="Ezra D."/>
            <person name="Gonzalez J."/>
            <person name="Henrissat B."/>
            <person name="Kuo A."/>
            <person name="Liang C."/>
            <person name="Lipzen A."/>
            <person name="Lutzoni F."/>
            <person name="Magnuson J."/>
            <person name="Mondo S."/>
            <person name="Nolan M."/>
            <person name="Ohm R."/>
            <person name="Pangilinan J."/>
            <person name="Park H.-J."/>
            <person name="Ramirez L."/>
            <person name="Alfaro M."/>
            <person name="Sun H."/>
            <person name="Tritt A."/>
            <person name="Yoshinaga Y."/>
            <person name="Zwiers L.-H."/>
            <person name="Turgeon B."/>
            <person name="Goodwin S."/>
            <person name="Spatafora J."/>
            <person name="Crous P."/>
            <person name="Grigoriev I."/>
        </authorList>
    </citation>
    <scope>NUCLEOTIDE SEQUENCE</scope>
    <source>
        <strain evidence="2">CBS 125425</strain>
    </source>
</reference>
<dbReference type="OrthoDB" id="3675232at2759"/>
<feature type="compositionally biased region" description="Acidic residues" evidence="1">
    <location>
        <begin position="566"/>
        <end position="577"/>
    </location>
</feature>
<proteinExistence type="predicted"/>
<comment type="caution">
    <text evidence="2">The sequence shown here is derived from an EMBL/GenBank/DDBJ whole genome shotgun (WGS) entry which is preliminary data.</text>
</comment>
<keyword evidence="3" id="KW-1185">Reference proteome</keyword>
<sequence length="768" mass="86419">MEDSQPMSDHEGNLAQLQSIQLERPQLHHILSLAHDLVREMYPGRPVLTENFDAILTKFRNNDGRPHDLVPQMLSQERSLILQYNSWMVAHGLKVIPTGPGLLPISGAIQIHNHAVAGHTDWRFRQMHARERLLVVHGQLPKLTHVELKVILSHAQVLASDWYPDSSEFGGQVALMVESTLDAIKDGDRNPEEELLKLLRLEQVVRKRHNANCTKTGGTPIPDEDSQWLPIHEAFDNLPISTRVPWLGFKRGDPDRYPSDTSAQHVDATPVVAEKEKPKSNGKRGTGNDQYNKIEDAPGANLPFPHGNITAAEIIAYFPQWLKSWDVVDRLISNHGRTFIFSFMMNEMRRMPKGNIDKNTVFYMMRTACMKRAELDKKDGSRFKGPAANKGKKNGPRQSWSVNTHQAAPDHDKSSLTVTGFRIPRDTHPRGGLANSYNAIVPSILFRDLRRDILEPPTGYDALDLTRCIEYAIQNPQMELLFPDHFEQLVNTLGGPMAVQKEHQDHEVFKRWTTRKLNFLKSAKGSYKWVGKRGKKRCRAPKTLVDDDTSSEIEDESDYSSGGDFNLDDSEDSDDNNEAAHGASTGNASRAAPTPQGRTPQGRAPRTDRPRRNKRGPPPDYKDQDGESPSTKRAKIDKCELVATLVQTNAFDTDTSNLPLALPHQDYLSEGLLQYSELLPSSVFNNQGQRFLTSYAEPPAHILTHAAENIRWARRIGYVIGGDWNQVTDSGLDFDVLVRQRTATCWSSDELMNAMGELNHGVEFQVHA</sequence>
<feature type="compositionally biased region" description="Polar residues" evidence="1">
    <location>
        <begin position="397"/>
        <end position="406"/>
    </location>
</feature>
<protein>
    <submittedName>
        <fullName evidence="2">Uncharacterized protein</fullName>
    </submittedName>
</protein>
<accession>A0A9P4UZP4</accession>
<dbReference type="EMBL" id="ML996198">
    <property type="protein sequence ID" value="KAF2731326.1"/>
    <property type="molecule type" value="Genomic_DNA"/>
</dbReference>
<evidence type="ECO:0000313" key="3">
    <source>
        <dbReference type="Proteomes" id="UP000799444"/>
    </source>
</evidence>
<feature type="compositionally biased region" description="Acidic residues" evidence="1">
    <location>
        <begin position="546"/>
        <end position="558"/>
    </location>
</feature>
<feature type="region of interest" description="Disordered" evidence="1">
    <location>
        <begin position="255"/>
        <end position="299"/>
    </location>
</feature>
<feature type="region of interest" description="Disordered" evidence="1">
    <location>
        <begin position="541"/>
        <end position="635"/>
    </location>
</feature>
<dbReference type="Proteomes" id="UP000799444">
    <property type="component" value="Unassembled WGS sequence"/>
</dbReference>
<name>A0A9P4UZP4_9PLEO</name>
<dbReference type="AlphaFoldDB" id="A0A9P4UZP4"/>
<gene>
    <name evidence="2" type="ORF">EJ04DRAFT_526242</name>
</gene>
<evidence type="ECO:0000256" key="1">
    <source>
        <dbReference type="SAM" id="MobiDB-lite"/>
    </source>
</evidence>
<feature type="region of interest" description="Disordered" evidence="1">
    <location>
        <begin position="379"/>
        <end position="416"/>
    </location>
</feature>
<evidence type="ECO:0000313" key="2">
    <source>
        <dbReference type="EMBL" id="KAF2731326.1"/>
    </source>
</evidence>
<organism evidence="2 3">
    <name type="scientific">Polyplosphaeria fusca</name>
    <dbReference type="NCBI Taxonomy" id="682080"/>
    <lineage>
        <taxon>Eukaryota</taxon>
        <taxon>Fungi</taxon>
        <taxon>Dikarya</taxon>
        <taxon>Ascomycota</taxon>
        <taxon>Pezizomycotina</taxon>
        <taxon>Dothideomycetes</taxon>
        <taxon>Pleosporomycetidae</taxon>
        <taxon>Pleosporales</taxon>
        <taxon>Tetraplosphaeriaceae</taxon>
        <taxon>Polyplosphaeria</taxon>
    </lineage>
</organism>